<reference evidence="1 2" key="1">
    <citation type="journal article" date="2016" name="Environ. Microbiol.">
        <title>Genomic resolution of a cold subsurface aquifer community provides metabolic insights for novel microbes adapted to high CO concentrations.</title>
        <authorList>
            <person name="Probst A.J."/>
            <person name="Castelle C.J."/>
            <person name="Singh A."/>
            <person name="Brown C.T."/>
            <person name="Anantharaman K."/>
            <person name="Sharon I."/>
            <person name="Hug L.A."/>
            <person name="Burstein D."/>
            <person name="Emerson J.B."/>
            <person name="Thomas B.C."/>
            <person name="Banfield J.F."/>
        </authorList>
    </citation>
    <scope>NUCLEOTIDE SEQUENCE [LARGE SCALE GENOMIC DNA]</scope>
    <source>
        <strain evidence="1">CG2_30_33_16</strain>
    </source>
</reference>
<sequence>MGTKNKNINNIVANFSQILEFAKGYGLLIAKKRAVLREYLQMKLIDLIYQEKISTRIFFIGGTALRLLHGLDRFSEDLDFDTDKISDRQILDLMEGLSKRLQKEQIAVSLYKNTTPKKSYFELRFTDLLFQLNLSKSKQEKLVIKFDFESFWQGQNRKVTLLKKYGFIINIVSIPLDQILVQKLHAYINRRQTMPRDLYDIVWLWGQEAKADLSFIKKNKLPKELVTKAIEKWKKEKKILSTAKRKLRPFLINEQNVNRLEMFESVLEKILFYPDAPTLNLVKAR</sequence>
<evidence type="ECO:0000313" key="1">
    <source>
        <dbReference type="EMBL" id="OIP82872.1"/>
    </source>
</evidence>
<name>A0A1J5HV91_9BACT</name>
<evidence type="ECO:0008006" key="3">
    <source>
        <dbReference type="Google" id="ProtNLM"/>
    </source>
</evidence>
<proteinExistence type="predicted"/>
<dbReference type="Proteomes" id="UP000183758">
    <property type="component" value="Unassembled WGS sequence"/>
</dbReference>
<protein>
    <recommendedName>
        <fullName evidence="3">Nucleotidyl transferase AbiEii/AbiGii toxin family protein</fullName>
    </recommendedName>
</protein>
<accession>A0A1J5HV91</accession>
<dbReference type="Gene3D" id="3.10.450.620">
    <property type="entry name" value="JHP933, nucleotidyltransferase-like core domain"/>
    <property type="match status" value="1"/>
</dbReference>
<dbReference type="EMBL" id="MNZM01000101">
    <property type="protein sequence ID" value="OIP82872.1"/>
    <property type="molecule type" value="Genomic_DNA"/>
</dbReference>
<dbReference type="Pfam" id="PF08843">
    <property type="entry name" value="AbiEii"/>
    <property type="match status" value="1"/>
</dbReference>
<organism evidence="1 2">
    <name type="scientific">Candidatus Roizmanbacteria bacterium CG2_30_33_16</name>
    <dbReference type="NCBI Taxonomy" id="1805340"/>
    <lineage>
        <taxon>Bacteria</taxon>
        <taxon>Candidatus Roizmaniibacteriota</taxon>
    </lineage>
</organism>
<comment type="caution">
    <text evidence="1">The sequence shown here is derived from an EMBL/GenBank/DDBJ whole genome shotgun (WGS) entry which is preliminary data.</text>
</comment>
<evidence type="ECO:0000313" key="2">
    <source>
        <dbReference type="Proteomes" id="UP000183758"/>
    </source>
</evidence>
<dbReference type="InterPro" id="IPR014942">
    <property type="entry name" value="AbiEii"/>
</dbReference>
<gene>
    <name evidence="1" type="ORF">AUK04_04035</name>
</gene>
<dbReference type="AlphaFoldDB" id="A0A1J5HV91"/>